<evidence type="ECO:0000313" key="1">
    <source>
        <dbReference type="EMBL" id="OCK86569.1"/>
    </source>
</evidence>
<protein>
    <submittedName>
        <fullName evidence="1">Uncharacterized protein</fullName>
    </submittedName>
</protein>
<dbReference type="Proteomes" id="UP000250078">
    <property type="component" value="Unassembled WGS sequence"/>
</dbReference>
<sequence>MVIRTKEWASLQVYSFTGHTEAIRCVLFTGDLTVVSGSKDTALRVWDTGSGACMHTLNGHANTILCLTLRDNLLISGSNNTTVRI</sequence>
<gene>
    <name evidence="1" type="ORF">K441DRAFT_599063</name>
</gene>
<keyword evidence="2" id="KW-1185">Reference proteome</keyword>
<proteinExistence type="predicted"/>
<reference evidence="1 2" key="1">
    <citation type="journal article" date="2016" name="Nat. Commun.">
        <title>Ectomycorrhizal ecology is imprinted in the genome of the dominant symbiotic fungus Cenococcum geophilum.</title>
        <authorList>
            <consortium name="DOE Joint Genome Institute"/>
            <person name="Peter M."/>
            <person name="Kohler A."/>
            <person name="Ohm R.A."/>
            <person name="Kuo A."/>
            <person name="Krutzmann J."/>
            <person name="Morin E."/>
            <person name="Arend M."/>
            <person name="Barry K.W."/>
            <person name="Binder M."/>
            <person name="Choi C."/>
            <person name="Clum A."/>
            <person name="Copeland A."/>
            <person name="Grisel N."/>
            <person name="Haridas S."/>
            <person name="Kipfer T."/>
            <person name="LaButti K."/>
            <person name="Lindquist E."/>
            <person name="Lipzen A."/>
            <person name="Maire R."/>
            <person name="Meier B."/>
            <person name="Mihaltcheva S."/>
            <person name="Molinier V."/>
            <person name="Murat C."/>
            <person name="Poggeler S."/>
            <person name="Quandt C.A."/>
            <person name="Sperisen C."/>
            <person name="Tritt A."/>
            <person name="Tisserant E."/>
            <person name="Crous P.W."/>
            <person name="Henrissat B."/>
            <person name="Nehls U."/>
            <person name="Egli S."/>
            <person name="Spatafora J.W."/>
            <person name="Grigoriev I.V."/>
            <person name="Martin F.M."/>
        </authorList>
    </citation>
    <scope>NUCLEOTIDE SEQUENCE [LARGE SCALE GENOMIC DNA]</scope>
    <source>
        <strain evidence="1 2">1.58</strain>
    </source>
</reference>
<accession>A0ACC8EK10</accession>
<organism evidence="1 2">
    <name type="scientific">Cenococcum geophilum 1.58</name>
    <dbReference type="NCBI Taxonomy" id="794803"/>
    <lineage>
        <taxon>Eukaryota</taxon>
        <taxon>Fungi</taxon>
        <taxon>Dikarya</taxon>
        <taxon>Ascomycota</taxon>
        <taxon>Pezizomycotina</taxon>
        <taxon>Dothideomycetes</taxon>
        <taxon>Pleosporomycetidae</taxon>
        <taxon>Gloniales</taxon>
        <taxon>Gloniaceae</taxon>
        <taxon>Cenococcum</taxon>
    </lineage>
</organism>
<dbReference type="EMBL" id="KV748308">
    <property type="protein sequence ID" value="OCK86569.1"/>
    <property type="molecule type" value="Genomic_DNA"/>
</dbReference>
<name>A0ACC8EK10_9PEZI</name>
<evidence type="ECO:0000313" key="2">
    <source>
        <dbReference type="Proteomes" id="UP000250078"/>
    </source>
</evidence>